<protein>
    <submittedName>
        <fullName evidence="2">Uncharacterized protein</fullName>
    </submittedName>
</protein>
<feature type="signal peptide" evidence="1">
    <location>
        <begin position="1"/>
        <end position="21"/>
    </location>
</feature>
<feature type="chain" id="PRO_5021453752" evidence="1">
    <location>
        <begin position="22"/>
        <end position="336"/>
    </location>
</feature>
<name>A0A4Y8VV72_9BACT</name>
<dbReference type="EMBL" id="SGVY01000003">
    <property type="protein sequence ID" value="TFH84286.1"/>
    <property type="molecule type" value="Genomic_DNA"/>
</dbReference>
<evidence type="ECO:0000256" key="1">
    <source>
        <dbReference type="SAM" id="SignalP"/>
    </source>
</evidence>
<keyword evidence="1" id="KW-0732">Signal</keyword>
<evidence type="ECO:0000313" key="3">
    <source>
        <dbReference type="Proteomes" id="UP000297872"/>
    </source>
</evidence>
<dbReference type="AlphaFoldDB" id="A0A4Y8VV72"/>
<accession>A0A4Y8VV72</accession>
<gene>
    <name evidence="2" type="ORF">EXN75_01515</name>
</gene>
<keyword evidence="3" id="KW-1185">Reference proteome</keyword>
<comment type="caution">
    <text evidence="2">The sequence shown here is derived from an EMBL/GenBank/DDBJ whole genome shotgun (WGS) entry which is preliminary data.</text>
</comment>
<sequence length="336" mass="38306">MKSKLTIFLMFLSLILTVSCGKDYNALFQERVAELTKEGKYILNQYNDSVGKEHYIVYVDVDKIVVDTLGDSLQVYPLGNVETYFYAPYLDFDSGKFIVKRIPSQGADWTIKTDIVNKQISIFDGYIYEQAKTLKLSDLKCHDKDYVLIPANKQTIVLFLNKKLETFTSEPSMVQEMKQGFHLVYEGQCRDYLLGMPGSLPEELVFAQCSYEAQMDTHGKISGTADCVNVAGSEIPVSAFGTSELDNYYQEIIAKLNPTYYWQCQYCYRVLKSDSKPDAGKCYPNFFVGSRWVRLCKVGTAYIYQCQKCGIQLQTDETPQMGACREGANHVWNQLQ</sequence>
<organism evidence="2 3">
    <name type="scientific">Segatella hominis</name>
    <dbReference type="NCBI Taxonomy" id="2518605"/>
    <lineage>
        <taxon>Bacteria</taxon>
        <taxon>Pseudomonadati</taxon>
        <taxon>Bacteroidota</taxon>
        <taxon>Bacteroidia</taxon>
        <taxon>Bacteroidales</taxon>
        <taxon>Prevotellaceae</taxon>
        <taxon>Segatella</taxon>
    </lineage>
</organism>
<proteinExistence type="predicted"/>
<reference evidence="2 3" key="1">
    <citation type="submission" date="2019-02" db="EMBL/GenBank/DDBJ databases">
        <title>Draft Genome Sequence of the Prevotella sp. BCRC 81118, Isolated from Human Feces.</title>
        <authorList>
            <person name="Huang C.-H."/>
        </authorList>
    </citation>
    <scope>NUCLEOTIDE SEQUENCE [LARGE SCALE GENOMIC DNA]</scope>
    <source>
        <strain evidence="2 3">BCRC 81118</strain>
    </source>
</reference>
<evidence type="ECO:0000313" key="2">
    <source>
        <dbReference type="EMBL" id="TFH84286.1"/>
    </source>
</evidence>
<dbReference type="PROSITE" id="PS51257">
    <property type="entry name" value="PROKAR_LIPOPROTEIN"/>
    <property type="match status" value="1"/>
</dbReference>
<dbReference type="Proteomes" id="UP000297872">
    <property type="component" value="Unassembled WGS sequence"/>
</dbReference>